<dbReference type="Pfam" id="PF01277">
    <property type="entry name" value="Oleosin"/>
    <property type="match status" value="1"/>
</dbReference>
<evidence type="ECO:0000256" key="9">
    <source>
        <dbReference type="SAM" id="MobiDB-lite"/>
    </source>
</evidence>
<accession>A0A2P6Q071</accession>
<evidence type="ECO:0000256" key="2">
    <source>
        <dbReference type="ARBA" id="ARBA00004141"/>
    </source>
</evidence>
<sequence>MINIRPFASSQKPNESVASRDRTSTAKVLTTGAIGATFLVLAGLTLTGTVMTLILASPVIVLFSPVLVPAGIVLFLAASGLDFSGGCGMVAIMALSWLIKYASDYLAAKKRADAYGGSNFMQIGL</sequence>
<keyword evidence="12" id="KW-1185">Reference proteome</keyword>
<evidence type="ECO:0000256" key="4">
    <source>
        <dbReference type="ARBA" id="ARBA00010858"/>
    </source>
</evidence>
<dbReference type="PANTHER" id="PTHR33203:SF24">
    <property type="entry name" value="OLEOSIN"/>
    <property type="match status" value="1"/>
</dbReference>
<dbReference type="GO" id="GO:0009791">
    <property type="term" value="P:post-embryonic development"/>
    <property type="evidence" value="ECO:0007669"/>
    <property type="project" value="UniProtKB-ARBA"/>
</dbReference>
<feature type="transmembrane region" description="Helical" evidence="10">
    <location>
        <begin position="28"/>
        <end position="46"/>
    </location>
</feature>
<dbReference type="EMBL" id="PDCK01000044">
    <property type="protein sequence ID" value="PRQ27581.1"/>
    <property type="molecule type" value="Genomic_DNA"/>
</dbReference>
<proteinExistence type="inferred from homology"/>
<organism evidence="11 12">
    <name type="scientific">Rosa chinensis</name>
    <name type="common">China rose</name>
    <dbReference type="NCBI Taxonomy" id="74649"/>
    <lineage>
        <taxon>Eukaryota</taxon>
        <taxon>Viridiplantae</taxon>
        <taxon>Streptophyta</taxon>
        <taxon>Embryophyta</taxon>
        <taxon>Tracheophyta</taxon>
        <taxon>Spermatophyta</taxon>
        <taxon>Magnoliopsida</taxon>
        <taxon>eudicotyledons</taxon>
        <taxon>Gunneridae</taxon>
        <taxon>Pentapetalae</taxon>
        <taxon>rosids</taxon>
        <taxon>fabids</taxon>
        <taxon>Rosales</taxon>
        <taxon>Rosaceae</taxon>
        <taxon>Rosoideae</taxon>
        <taxon>Rosoideae incertae sedis</taxon>
        <taxon>Rosa</taxon>
    </lineage>
</organism>
<evidence type="ECO:0000313" key="11">
    <source>
        <dbReference type="EMBL" id="PRQ27581.1"/>
    </source>
</evidence>
<dbReference type="InterPro" id="IPR000136">
    <property type="entry name" value="Oleosin"/>
</dbReference>
<evidence type="ECO:0000256" key="7">
    <source>
        <dbReference type="ARBA" id="ARBA00022989"/>
    </source>
</evidence>
<dbReference type="PANTHER" id="PTHR33203">
    <property type="entry name" value="OLEOSIN"/>
    <property type="match status" value="1"/>
</dbReference>
<comment type="similarity">
    <text evidence="4">Belongs to the oleosin family.</text>
</comment>
<protein>
    <submittedName>
        <fullName evidence="11">Putative oleosin</fullName>
    </submittedName>
</protein>
<evidence type="ECO:0000256" key="1">
    <source>
        <dbReference type="ARBA" id="ARBA00002582"/>
    </source>
</evidence>
<comment type="caution">
    <text evidence="11">The sequence shown here is derived from an EMBL/GenBank/DDBJ whole genome shotgun (WGS) entry which is preliminary data.</text>
</comment>
<feature type="region of interest" description="Disordered" evidence="9">
    <location>
        <begin position="1"/>
        <end position="21"/>
    </location>
</feature>
<evidence type="ECO:0000256" key="10">
    <source>
        <dbReference type="SAM" id="Phobius"/>
    </source>
</evidence>
<feature type="transmembrane region" description="Helical" evidence="10">
    <location>
        <begin position="53"/>
        <end position="77"/>
    </location>
</feature>
<feature type="transmembrane region" description="Helical" evidence="10">
    <location>
        <begin position="83"/>
        <end position="102"/>
    </location>
</feature>
<dbReference type="Gramene" id="PRQ27581">
    <property type="protein sequence ID" value="PRQ27581"/>
    <property type="gene ID" value="RchiOBHm_Chr6g0306791"/>
</dbReference>
<feature type="compositionally biased region" description="Polar residues" evidence="9">
    <location>
        <begin position="8"/>
        <end position="17"/>
    </location>
</feature>
<dbReference type="GO" id="GO:0016020">
    <property type="term" value="C:membrane"/>
    <property type="evidence" value="ECO:0007669"/>
    <property type="project" value="UniProtKB-SubCell"/>
</dbReference>
<comment type="function">
    <text evidence="1">May have a structural role to stabilize the lipid body during desiccation of the seed by preventing coalescence of the oil. Probably interacts with both lipid and phospholipid moieties of lipid bodies. May also provide recognition signals for specific lipase anchorage in lipolysis during seedling growth.</text>
</comment>
<comment type="subcellular location">
    <subcellularLocation>
        <location evidence="3">Lipid droplet</location>
    </subcellularLocation>
    <subcellularLocation>
        <location evidence="2">Membrane</location>
        <topology evidence="2">Multi-pass membrane protein</topology>
    </subcellularLocation>
</comment>
<evidence type="ECO:0000256" key="3">
    <source>
        <dbReference type="ARBA" id="ARBA00004502"/>
    </source>
</evidence>
<evidence type="ECO:0000313" key="12">
    <source>
        <dbReference type="Proteomes" id="UP000238479"/>
    </source>
</evidence>
<keyword evidence="6 10" id="KW-0812">Transmembrane</keyword>
<gene>
    <name evidence="11" type="ORF">RchiOBHm_Chr6g0306791</name>
</gene>
<evidence type="ECO:0000256" key="5">
    <source>
        <dbReference type="ARBA" id="ARBA00022677"/>
    </source>
</evidence>
<name>A0A2P6Q071_ROSCH</name>
<evidence type="ECO:0000256" key="6">
    <source>
        <dbReference type="ARBA" id="ARBA00022692"/>
    </source>
</evidence>
<dbReference type="OMA" id="LTLMYKY"/>
<keyword evidence="8 10" id="KW-0472">Membrane</keyword>
<dbReference type="AlphaFoldDB" id="A0A2P6Q071"/>
<keyword evidence="5" id="KW-0551">Lipid droplet</keyword>
<dbReference type="STRING" id="74649.A0A2P6Q071"/>
<evidence type="ECO:0000256" key="8">
    <source>
        <dbReference type="ARBA" id="ARBA00023136"/>
    </source>
</evidence>
<dbReference type="GO" id="GO:0048608">
    <property type="term" value="P:reproductive structure development"/>
    <property type="evidence" value="ECO:0007669"/>
    <property type="project" value="UniProtKB-ARBA"/>
</dbReference>
<dbReference type="GO" id="GO:0012511">
    <property type="term" value="C:monolayer-surrounded lipid storage body"/>
    <property type="evidence" value="ECO:0007669"/>
    <property type="project" value="InterPro"/>
</dbReference>
<dbReference type="Proteomes" id="UP000238479">
    <property type="component" value="Chromosome 6"/>
</dbReference>
<keyword evidence="7 10" id="KW-1133">Transmembrane helix</keyword>
<reference evidence="11 12" key="1">
    <citation type="journal article" date="2018" name="Nat. Genet.">
        <title>The Rosa genome provides new insights in the design of modern roses.</title>
        <authorList>
            <person name="Bendahmane M."/>
        </authorList>
    </citation>
    <scope>NUCLEOTIDE SEQUENCE [LARGE SCALE GENOMIC DNA]</scope>
    <source>
        <strain evidence="12">cv. Old Blush</strain>
    </source>
</reference>
<dbReference type="GO" id="GO:0019915">
    <property type="term" value="P:lipid storage"/>
    <property type="evidence" value="ECO:0007669"/>
    <property type="project" value="TreeGrafter"/>
</dbReference>